<dbReference type="PANTHER" id="PTHR47738:SF3">
    <property type="entry name" value="PHOSPHOTRANSFERASE SYSTEM MANNITOL_FRUCTOSE-SPECIFIC IIA DOMAIN CONTAINING PROTEIN"/>
    <property type="match status" value="1"/>
</dbReference>
<evidence type="ECO:0000313" key="2">
    <source>
        <dbReference type="EMBL" id="PWJ95273.1"/>
    </source>
</evidence>
<dbReference type="RefSeq" id="WP_109604520.1">
    <property type="nucleotide sequence ID" value="NZ_QGGI01000006.1"/>
</dbReference>
<dbReference type="PANTHER" id="PTHR47738">
    <property type="entry name" value="PTS SYSTEM FRUCTOSE-LIKE EIIA COMPONENT-RELATED"/>
    <property type="match status" value="1"/>
</dbReference>
<name>A0AA45HJ02_9BACT</name>
<keyword evidence="3" id="KW-1185">Reference proteome</keyword>
<gene>
    <name evidence="2" type="ORF">C7380_10681</name>
</gene>
<dbReference type="CDD" id="cd00211">
    <property type="entry name" value="PTS_IIA_fru"/>
    <property type="match status" value="1"/>
</dbReference>
<dbReference type="Gene3D" id="3.40.930.10">
    <property type="entry name" value="Mannitol-specific EII, Chain A"/>
    <property type="match status" value="1"/>
</dbReference>
<dbReference type="EMBL" id="QGGI01000006">
    <property type="protein sequence ID" value="PWJ95273.1"/>
    <property type="molecule type" value="Genomic_DNA"/>
</dbReference>
<feature type="domain" description="PTS EIIA type-2" evidence="1">
    <location>
        <begin position="6"/>
        <end position="154"/>
    </location>
</feature>
<dbReference type="PROSITE" id="PS51094">
    <property type="entry name" value="PTS_EIIA_TYPE_2"/>
    <property type="match status" value="1"/>
</dbReference>
<evidence type="ECO:0000313" key="3">
    <source>
        <dbReference type="Proteomes" id="UP000245921"/>
    </source>
</evidence>
<comment type="caution">
    <text evidence="2">The sequence shown here is derived from an EMBL/GenBank/DDBJ whole genome shotgun (WGS) entry which is preliminary data.</text>
</comment>
<dbReference type="SUPFAM" id="SSF55804">
    <property type="entry name" value="Phoshotransferase/anion transport protein"/>
    <property type="match status" value="1"/>
</dbReference>
<organism evidence="2 3">
    <name type="scientific">Oceanotoga teriensis</name>
    <dbReference type="NCBI Taxonomy" id="515440"/>
    <lineage>
        <taxon>Bacteria</taxon>
        <taxon>Thermotogati</taxon>
        <taxon>Thermotogota</taxon>
        <taxon>Thermotogae</taxon>
        <taxon>Petrotogales</taxon>
        <taxon>Petrotogaceae</taxon>
        <taxon>Oceanotoga</taxon>
    </lineage>
</organism>
<dbReference type="InterPro" id="IPR002178">
    <property type="entry name" value="PTS_EIIA_type-2_dom"/>
</dbReference>
<dbReference type="InterPro" id="IPR051541">
    <property type="entry name" value="PTS_SugarTrans_NitroReg"/>
</dbReference>
<sequence>MLEISNLLNEDLILLDLEAEDCEDAIKKMSSKLIEKGYVKESYKQAILKREQTFPTGLDTGEIKIAIPHTDSTHVIKPGILVAKLKNEIEFKDMGNPSNRLKIKMVFMLAVKDPKAQVPVLTKLMGIFSDQEGIKKIYESKTEKELLNSILNTIDSKK</sequence>
<dbReference type="InterPro" id="IPR016152">
    <property type="entry name" value="PTrfase/Anion_transptr"/>
</dbReference>
<dbReference type="AlphaFoldDB" id="A0AA45HJ02"/>
<proteinExistence type="predicted"/>
<evidence type="ECO:0000259" key="1">
    <source>
        <dbReference type="PROSITE" id="PS51094"/>
    </source>
</evidence>
<dbReference type="Pfam" id="PF00359">
    <property type="entry name" value="PTS_EIIA_2"/>
    <property type="match status" value="1"/>
</dbReference>
<protein>
    <submittedName>
        <fullName evidence="2">PTS system IIA component (Gat family)</fullName>
    </submittedName>
</protein>
<accession>A0AA45HJ02</accession>
<dbReference type="Proteomes" id="UP000245921">
    <property type="component" value="Unassembled WGS sequence"/>
</dbReference>
<reference evidence="2 3" key="1">
    <citation type="submission" date="2018-05" db="EMBL/GenBank/DDBJ databases">
        <title>Genomic Encyclopedia of Type Strains, Phase IV (KMG-IV): sequencing the most valuable type-strain genomes for metagenomic binning, comparative biology and taxonomic classification.</title>
        <authorList>
            <person name="Goeker M."/>
        </authorList>
    </citation>
    <scope>NUCLEOTIDE SEQUENCE [LARGE SCALE GENOMIC DNA]</scope>
    <source>
        <strain evidence="2 3">DSM 24906</strain>
    </source>
</reference>